<name>A0A7X0PJJ9_9BURK</name>
<keyword evidence="8" id="KW-1185">Reference proteome</keyword>
<evidence type="ECO:0000256" key="1">
    <source>
        <dbReference type="ARBA" id="ARBA00004651"/>
    </source>
</evidence>
<evidence type="ECO:0000256" key="2">
    <source>
        <dbReference type="ARBA" id="ARBA00022475"/>
    </source>
</evidence>
<feature type="transmembrane region" description="Helical" evidence="6">
    <location>
        <begin position="118"/>
        <end position="139"/>
    </location>
</feature>
<dbReference type="RefSeq" id="WP_260420419.1">
    <property type="nucleotide sequence ID" value="NZ_JACHLK010000016.1"/>
</dbReference>
<feature type="transmembrane region" description="Helical" evidence="6">
    <location>
        <begin position="46"/>
        <end position="71"/>
    </location>
</feature>
<dbReference type="Proteomes" id="UP000575083">
    <property type="component" value="Unassembled WGS sequence"/>
</dbReference>
<gene>
    <name evidence="7" type="ORF">HNP48_005827</name>
</gene>
<sequence>MDSLALQHTAHLWLFFVLLLGVVALPGLDMAFVMASALVGGRRAGLGAVAGIVAGGACHTAMGALGVGVVLKLFPAAFNALLLAGAAYVAWMGVALLRSRSAFDGAAVHTRQRPLAATFGKAVLTCLMNPKAYVFMLAVFPQFLRPEHGPIWAQAVVMGLIIAATQAGVYGLVALGAVRAQRSLQGNPQASVWTARAVGLLLLLASAWTAWEGWRL</sequence>
<keyword evidence="2" id="KW-1003">Cell membrane</keyword>
<accession>A0A7X0PJJ9</accession>
<dbReference type="GO" id="GO:0005886">
    <property type="term" value="C:plasma membrane"/>
    <property type="evidence" value="ECO:0007669"/>
    <property type="project" value="UniProtKB-SubCell"/>
</dbReference>
<comment type="caution">
    <text evidence="7">The sequence shown here is derived from an EMBL/GenBank/DDBJ whole genome shotgun (WGS) entry which is preliminary data.</text>
</comment>
<dbReference type="PANTHER" id="PTHR30086:SF20">
    <property type="entry name" value="ARGININE EXPORTER PROTEIN ARGO-RELATED"/>
    <property type="match status" value="1"/>
</dbReference>
<evidence type="ECO:0000313" key="8">
    <source>
        <dbReference type="Proteomes" id="UP000575083"/>
    </source>
</evidence>
<reference evidence="7 8" key="1">
    <citation type="submission" date="2020-08" db="EMBL/GenBank/DDBJ databases">
        <title>Functional genomics of gut bacteria from endangered species of beetles.</title>
        <authorList>
            <person name="Carlos-Shanley C."/>
        </authorList>
    </citation>
    <scope>NUCLEOTIDE SEQUENCE [LARGE SCALE GENOMIC DNA]</scope>
    <source>
        <strain evidence="7 8">S00198</strain>
    </source>
</reference>
<feature type="transmembrane region" description="Helical" evidence="6">
    <location>
        <begin position="77"/>
        <end position="97"/>
    </location>
</feature>
<feature type="transmembrane region" description="Helical" evidence="6">
    <location>
        <begin position="190"/>
        <end position="211"/>
    </location>
</feature>
<organism evidence="7 8">
    <name type="scientific">Acidovorax soli</name>
    <dbReference type="NCBI Taxonomy" id="592050"/>
    <lineage>
        <taxon>Bacteria</taxon>
        <taxon>Pseudomonadati</taxon>
        <taxon>Pseudomonadota</taxon>
        <taxon>Betaproteobacteria</taxon>
        <taxon>Burkholderiales</taxon>
        <taxon>Comamonadaceae</taxon>
        <taxon>Acidovorax</taxon>
    </lineage>
</organism>
<keyword evidence="4 6" id="KW-1133">Transmembrane helix</keyword>
<keyword evidence="5 6" id="KW-0472">Membrane</keyword>
<protein>
    <submittedName>
        <fullName evidence="7">Threonine/homoserine/homoserine lactone efflux protein</fullName>
    </submittedName>
</protein>
<evidence type="ECO:0000256" key="4">
    <source>
        <dbReference type="ARBA" id="ARBA00022989"/>
    </source>
</evidence>
<evidence type="ECO:0000256" key="5">
    <source>
        <dbReference type="ARBA" id="ARBA00023136"/>
    </source>
</evidence>
<evidence type="ECO:0000256" key="3">
    <source>
        <dbReference type="ARBA" id="ARBA00022692"/>
    </source>
</evidence>
<dbReference type="InterPro" id="IPR001123">
    <property type="entry name" value="LeuE-type"/>
</dbReference>
<keyword evidence="3 6" id="KW-0812">Transmembrane</keyword>
<dbReference type="EMBL" id="JACHLK010000016">
    <property type="protein sequence ID" value="MBB6563110.1"/>
    <property type="molecule type" value="Genomic_DNA"/>
</dbReference>
<comment type="subcellular location">
    <subcellularLocation>
        <location evidence="1">Cell membrane</location>
        <topology evidence="1">Multi-pass membrane protein</topology>
    </subcellularLocation>
</comment>
<dbReference type="GO" id="GO:0015171">
    <property type="term" value="F:amino acid transmembrane transporter activity"/>
    <property type="evidence" value="ECO:0007669"/>
    <property type="project" value="TreeGrafter"/>
</dbReference>
<dbReference type="Pfam" id="PF01810">
    <property type="entry name" value="LysE"/>
    <property type="match status" value="1"/>
</dbReference>
<evidence type="ECO:0000313" key="7">
    <source>
        <dbReference type="EMBL" id="MBB6563110.1"/>
    </source>
</evidence>
<evidence type="ECO:0000256" key="6">
    <source>
        <dbReference type="SAM" id="Phobius"/>
    </source>
</evidence>
<dbReference type="PIRSF" id="PIRSF006324">
    <property type="entry name" value="LeuE"/>
    <property type="match status" value="1"/>
</dbReference>
<feature type="transmembrane region" description="Helical" evidence="6">
    <location>
        <begin position="12"/>
        <end position="39"/>
    </location>
</feature>
<dbReference type="AlphaFoldDB" id="A0A7X0PJJ9"/>
<feature type="transmembrane region" description="Helical" evidence="6">
    <location>
        <begin position="151"/>
        <end position="178"/>
    </location>
</feature>
<proteinExistence type="predicted"/>
<dbReference type="PANTHER" id="PTHR30086">
    <property type="entry name" value="ARGININE EXPORTER PROTEIN ARGO"/>
    <property type="match status" value="1"/>
</dbReference>